<sequence length="83" mass="9434">MEKRGMMSIFDDMSFPIVIIFCLTIGLAPFAPPHIWEKLVMLFSGTLVRPLDILDLLMHGGPWVILLIKLARYYRSGPTSREG</sequence>
<evidence type="ECO:0008006" key="4">
    <source>
        <dbReference type="Google" id="ProtNLM"/>
    </source>
</evidence>
<organism evidence="2 3">
    <name type="scientific">Aliiroseovarius zhejiangensis</name>
    <dbReference type="NCBI Taxonomy" id="1632025"/>
    <lineage>
        <taxon>Bacteria</taxon>
        <taxon>Pseudomonadati</taxon>
        <taxon>Pseudomonadota</taxon>
        <taxon>Alphaproteobacteria</taxon>
        <taxon>Rhodobacterales</taxon>
        <taxon>Paracoccaceae</taxon>
        <taxon>Aliiroseovarius</taxon>
    </lineage>
</organism>
<name>A0ABQ3IKU2_9RHOB</name>
<feature type="transmembrane region" description="Helical" evidence="1">
    <location>
        <begin position="12"/>
        <end position="31"/>
    </location>
</feature>
<keyword evidence="1" id="KW-0812">Transmembrane</keyword>
<evidence type="ECO:0000256" key="1">
    <source>
        <dbReference type="SAM" id="Phobius"/>
    </source>
</evidence>
<proteinExistence type="predicted"/>
<evidence type="ECO:0000313" key="3">
    <source>
        <dbReference type="Proteomes" id="UP000609802"/>
    </source>
</evidence>
<dbReference type="Proteomes" id="UP000609802">
    <property type="component" value="Unassembled WGS sequence"/>
</dbReference>
<keyword evidence="3" id="KW-1185">Reference proteome</keyword>
<feature type="transmembrane region" description="Helical" evidence="1">
    <location>
        <begin position="51"/>
        <end position="71"/>
    </location>
</feature>
<protein>
    <recommendedName>
        <fullName evidence="4">RND transporter</fullName>
    </recommendedName>
</protein>
<gene>
    <name evidence="2" type="ORF">GCM10016455_03150</name>
</gene>
<dbReference type="RefSeq" id="WP_191284720.1">
    <property type="nucleotide sequence ID" value="NZ_BNCH01000001.1"/>
</dbReference>
<keyword evidence="1" id="KW-1133">Transmembrane helix</keyword>
<comment type="caution">
    <text evidence="2">The sequence shown here is derived from an EMBL/GenBank/DDBJ whole genome shotgun (WGS) entry which is preliminary data.</text>
</comment>
<accession>A0ABQ3IKU2</accession>
<evidence type="ECO:0000313" key="2">
    <source>
        <dbReference type="EMBL" id="GHE86837.1"/>
    </source>
</evidence>
<reference evidence="3" key="1">
    <citation type="journal article" date="2019" name="Int. J. Syst. Evol. Microbiol.">
        <title>The Global Catalogue of Microorganisms (GCM) 10K type strain sequencing project: providing services to taxonomists for standard genome sequencing and annotation.</title>
        <authorList>
            <consortium name="The Broad Institute Genomics Platform"/>
            <consortium name="The Broad Institute Genome Sequencing Center for Infectious Disease"/>
            <person name="Wu L."/>
            <person name="Ma J."/>
        </authorList>
    </citation>
    <scope>NUCLEOTIDE SEQUENCE [LARGE SCALE GENOMIC DNA]</scope>
    <source>
        <strain evidence="3">KCTC 42443</strain>
    </source>
</reference>
<keyword evidence="1" id="KW-0472">Membrane</keyword>
<dbReference type="EMBL" id="BNCH01000001">
    <property type="protein sequence ID" value="GHE86837.1"/>
    <property type="molecule type" value="Genomic_DNA"/>
</dbReference>